<dbReference type="EMBL" id="CP002780">
    <property type="protein sequence ID" value="AEG60655.1"/>
    <property type="molecule type" value="Genomic_DNA"/>
</dbReference>
<evidence type="ECO:0000259" key="5">
    <source>
        <dbReference type="Pfam" id="PF00389"/>
    </source>
</evidence>
<feature type="domain" description="D-isomer specific 2-hydroxyacid dehydrogenase catalytic" evidence="5">
    <location>
        <begin position="19"/>
        <end position="318"/>
    </location>
</feature>
<evidence type="ECO:0000256" key="4">
    <source>
        <dbReference type="RuleBase" id="RU003719"/>
    </source>
</evidence>
<evidence type="ECO:0000256" key="1">
    <source>
        <dbReference type="ARBA" id="ARBA00005854"/>
    </source>
</evidence>
<proteinExistence type="inferred from homology"/>
<sequence>MSNLKVVVTDYEYSTLKYEEEVLAQIGVSLVPAQCKTEEELIEACKDADGLLNQYAQLTPRVIQALDRCKVIGRYGVGINTVDLAAATEKGICVVNVPDYCMDEVSDHAMALLLACVRKTVLMNNEVKKGNWDYKVSVPVYRLRGKNLGLISFGRIAQTLAKKAQAFGLNLLVFDPYIPDAVAEQFGVKKVSLEELLQTSDFISVHAPLNAETEHLLGEKEFKMMKKSAFIINTGRGPVIDEEALVKALQEGWIAGAGLDVLEIEPVRSESPLLKMDNVILNPHVAWYSEEAGTDLQIKAAQGVAEVLQGYYPRNLVNKEIKGKVNLKERP</sequence>
<dbReference type="PANTHER" id="PTHR42789:SF1">
    <property type="entry name" value="D-ISOMER SPECIFIC 2-HYDROXYACID DEHYDROGENASE FAMILY PROTEIN (AFU_ORTHOLOGUE AFUA_6G10090)"/>
    <property type="match status" value="1"/>
</dbReference>
<dbReference type="PROSITE" id="PS00671">
    <property type="entry name" value="D_2_HYDROXYACID_DH_3"/>
    <property type="match status" value="1"/>
</dbReference>
<name>F6DN66_DESRL</name>
<dbReference type="InterPro" id="IPR036291">
    <property type="entry name" value="NAD(P)-bd_dom_sf"/>
</dbReference>
<evidence type="ECO:0000259" key="6">
    <source>
        <dbReference type="Pfam" id="PF02826"/>
    </source>
</evidence>
<reference evidence="8" key="1">
    <citation type="submission" date="2011-05" db="EMBL/GenBank/DDBJ databases">
        <title>Complete sequence of Desulfotomaculum ruminis DSM 2154.</title>
        <authorList>
            <person name="Lucas S."/>
            <person name="Copeland A."/>
            <person name="Lapidus A."/>
            <person name="Cheng J.-F."/>
            <person name="Goodwin L."/>
            <person name="Pitluck S."/>
            <person name="Lu M."/>
            <person name="Detter J.C."/>
            <person name="Han C."/>
            <person name="Tapia R."/>
            <person name="Land M."/>
            <person name="Hauser L."/>
            <person name="Kyrpides N."/>
            <person name="Ivanova N."/>
            <person name="Mikhailova N."/>
            <person name="Pagani I."/>
            <person name="Stams A.J.M."/>
            <person name="Plugge C.M."/>
            <person name="Muyzer G."/>
            <person name="Kuever J."/>
            <person name="Parshina S.N."/>
            <person name="Ivanova A.E."/>
            <person name="Nazina T.N."/>
            <person name="Brambilla E."/>
            <person name="Spring S."/>
            <person name="Klenk H.-P."/>
            <person name="Woyke T."/>
        </authorList>
    </citation>
    <scope>NUCLEOTIDE SEQUENCE [LARGE SCALE GENOMIC DNA]</scope>
    <source>
        <strain evidence="8">ATCC 23193 / DSM 2154 / NCIB 8452 / DL</strain>
    </source>
</reference>
<protein>
    <submittedName>
        <fullName evidence="7">D-isomer specific 2-hydroxyacid dehydrogenase NAD-binding protein</fullName>
    </submittedName>
</protein>
<dbReference type="PANTHER" id="PTHR42789">
    <property type="entry name" value="D-ISOMER SPECIFIC 2-HYDROXYACID DEHYDROGENASE FAMILY PROTEIN (AFU_ORTHOLOGUE AFUA_6G10090)"/>
    <property type="match status" value="1"/>
</dbReference>
<dbReference type="AlphaFoldDB" id="F6DN66"/>
<dbReference type="Pfam" id="PF00389">
    <property type="entry name" value="2-Hacid_dh"/>
    <property type="match status" value="1"/>
</dbReference>
<accession>F6DN66</accession>
<comment type="similarity">
    <text evidence="1 4">Belongs to the D-isomer specific 2-hydroxyacid dehydrogenase family.</text>
</comment>
<evidence type="ECO:0000313" key="7">
    <source>
        <dbReference type="EMBL" id="AEG60655.1"/>
    </source>
</evidence>
<keyword evidence="2 4" id="KW-0560">Oxidoreductase</keyword>
<dbReference type="Gene3D" id="3.40.50.720">
    <property type="entry name" value="NAD(P)-binding Rossmann-like Domain"/>
    <property type="match status" value="2"/>
</dbReference>
<dbReference type="OrthoDB" id="9805416at2"/>
<dbReference type="InterPro" id="IPR006139">
    <property type="entry name" value="D-isomer_2_OHA_DH_cat_dom"/>
</dbReference>
<dbReference type="HOGENOM" id="CLU_019796_1_3_9"/>
<keyword evidence="3" id="KW-0520">NAD</keyword>
<dbReference type="RefSeq" id="WP_013842411.1">
    <property type="nucleotide sequence ID" value="NC_015589.1"/>
</dbReference>
<dbReference type="GO" id="GO:0051287">
    <property type="term" value="F:NAD binding"/>
    <property type="evidence" value="ECO:0007669"/>
    <property type="project" value="InterPro"/>
</dbReference>
<evidence type="ECO:0000256" key="2">
    <source>
        <dbReference type="ARBA" id="ARBA00023002"/>
    </source>
</evidence>
<dbReference type="InterPro" id="IPR043322">
    <property type="entry name" value="CtBP"/>
</dbReference>
<dbReference type="KEGG" id="dru:Desru_2414"/>
<evidence type="ECO:0000256" key="3">
    <source>
        <dbReference type="ARBA" id="ARBA00023027"/>
    </source>
</evidence>
<dbReference type="CDD" id="cd05299">
    <property type="entry name" value="CtBP_dh"/>
    <property type="match status" value="1"/>
</dbReference>
<dbReference type="STRING" id="696281.Desru_2414"/>
<feature type="domain" description="D-isomer specific 2-hydroxyacid dehydrogenase NAD-binding" evidence="6">
    <location>
        <begin position="110"/>
        <end position="286"/>
    </location>
</feature>
<dbReference type="GO" id="GO:0003714">
    <property type="term" value="F:transcription corepressor activity"/>
    <property type="evidence" value="ECO:0007669"/>
    <property type="project" value="InterPro"/>
</dbReference>
<dbReference type="SUPFAM" id="SSF51735">
    <property type="entry name" value="NAD(P)-binding Rossmann-fold domains"/>
    <property type="match status" value="1"/>
</dbReference>
<dbReference type="Pfam" id="PF02826">
    <property type="entry name" value="2-Hacid_dh_C"/>
    <property type="match status" value="1"/>
</dbReference>
<dbReference type="InterPro" id="IPR050857">
    <property type="entry name" value="D-2-hydroxyacid_DH"/>
</dbReference>
<organism evidence="7 8">
    <name type="scientific">Desulforamulus ruminis (strain ATCC 23193 / DSM 2154 / NCIMB 8452 / DL)</name>
    <name type="common">Desulfotomaculum ruminis</name>
    <dbReference type="NCBI Taxonomy" id="696281"/>
    <lineage>
        <taxon>Bacteria</taxon>
        <taxon>Bacillati</taxon>
        <taxon>Bacillota</taxon>
        <taxon>Clostridia</taxon>
        <taxon>Eubacteriales</taxon>
        <taxon>Peptococcaceae</taxon>
        <taxon>Desulforamulus</taxon>
    </lineage>
</organism>
<dbReference type="Proteomes" id="UP000009234">
    <property type="component" value="Chromosome"/>
</dbReference>
<dbReference type="InterPro" id="IPR029753">
    <property type="entry name" value="D-isomer_DH_CS"/>
</dbReference>
<evidence type="ECO:0000313" key="8">
    <source>
        <dbReference type="Proteomes" id="UP000009234"/>
    </source>
</evidence>
<dbReference type="GO" id="GO:0016616">
    <property type="term" value="F:oxidoreductase activity, acting on the CH-OH group of donors, NAD or NADP as acceptor"/>
    <property type="evidence" value="ECO:0007669"/>
    <property type="project" value="InterPro"/>
</dbReference>
<dbReference type="eggNOG" id="COG0111">
    <property type="taxonomic scope" value="Bacteria"/>
</dbReference>
<keyword evidence="8" id="KW-1185">Reference proteome</keyword>
<dbReference type="PROSITE" id="PS00670">
    <property type="entry name" value="D_2_HYDROXYACID_DH_2"/>
    <property type="match status" value="1"/>
</dbReference>
<dbReference type="SUPFAM" id="SSF52283">
    <property type="entry name" value="Formate/glycerate dehydrogenase catalytic domain-like"/>
    <property type="match status" value="1"/>
</dbReference>
<reference evidence="7 8" key="2">
    <citation type="journal article" date="2012" name="Stand. Genomic Sci.">
        <title>Complete genome sequence of the sulfate-reducing firmicute Desulfotomaculum ruminis type strain (DL(T)).</title>
        <authorList>
            <person name="Spring S."/>
            <person name="Visser M."/>
            <person name="Lu M."/>
            <person name="Copeland A."/>
            <person name="Lapidus A."/>
            <person name="Lucas S."/>
            <person name="Cheng J.F."/>
            <person name="Han C."/>
            <person name="Tapia R."/>
            <person name="Goodwin L.A."/>
            <person name="Pitluck S."/>
            <person name="Ivanova N."/>
            <person name="Land M."/>
            <person name="Hauser L."/>
            <person name="Larimer F."/>
            <person name="Rohde M."/>
            <person name="Goker M."/>
            <person name="Detter J.C."/>
            <person name="Kyrpides N.C."/>
            <person name="Woyke T."/>
            <person name="Schaap P.J."/>
            <person name="Plugge C.M."/>
            <person name="Muyzer G."/>
            <person name="Kuever J."/>
            <person name="Pereira I.A."/>
            <person name="Parshina S.N."/>
            <person name="Bernier-Latmani R."/>
            <person name="Stams A.J."/>
            <person name="Klenk H.P."/>
        </authorList>
    </citation>
    <scope>NUCLEOTIDE SEQUENCE [LARGE SCALE GENOMIC DNA]</scope>
    <source>
        <strain evidence="8">ATCC 23193 / DSM 2154 / NCIB 8452 / DL</strain>
    </source>
</reference>
<dbReference type="FunFam" id="3.40.50.720:FF:000203">
    <property type="entry name" value="D-3-phosphoglycerate dehydrogenase (SerA)"/>
    <property type="match status" value="1"/>
</dbReference>
<dbReference type="InterPro" id="IPR006140">
    <property type="entry name" value="D-isomer_DH_NAD-bd"/>
</dbReference>
<gene>
    <name evidence="7" type="ordered locus">Desru_2414</name>
</gene>